<evidence type="ECO:0000259" key="8">
    <source>
        <dbReference type="PROSITE" id="PS50059"/>
    </source>
</evidence>
<dbReference type="Gene3D" id="1.10.287.460">
    <property type="entry name" value="Peptidyl-prolyl cis-trans isomerase, FKBP-type, N-terminal domain"/>
    <property type="match status" value="1"/>
</dbReference>
<reference evidence="9" key="1">
    <citation type="submission" date="2020-10" db="EMBL/GenBank/DDBJ databases">
        <authorList>
            <person name="Gilroy R."/>
        </authorList>
    </citation>
    <scope>NUCLEOTIDE SEQUENCE</scope>
    <source>
        <strain evidence="9">ChiHecec2B26-709</strain>
    </source>
</reference>
<protein>
    <recommendedName>
        <fullName evidence="6">Peptidyl-prolyl cis-trans isomerase</fullName>
        <ecNumber evidence="6">5.2.1.8</ecNumber>
    </recommendedName>
</protein>
<dbReference type="Pfam" id="PF00254">
    <property type="entry name" value="FKBP_C"/>
    <property type="match status" value="1"/>
</dbReference>
<feature type="signal peptide" evidence="7">
    <location>
        <begin position="1"/>
        <end position="21"/>
    </location>
</feature>
<evidence type="ECO:0000256" key="5">
    <source>
        <dbReference type="PROSITE-ProRule" id="PRU00277"/>
    </source>
</evidence>
<organism evidence="9 10">
    <name type="scientific">Candidatus Cryptobacteroides merdipullorum</name>
    <dbReference type="NCBI Taxonomy" id="2840771"/>
    <lineage>
        <taxon>Bacteria</taxon>
        <taxon>Pseudomonadati</taxon>
        <taxon>Bacteroidota</taxon>
        <taxon>Bacteroidia</taxon>
        <taxon>Bacteroidales</taxon>
        <taxon>Candidatus Cryptobacteroides</taxon>
    </lineage>
</organism>
<dbReference type="PROSITE" id="PS50059">
    <property type="entry name" value="FKBP_PPIASE"/>
    <property type="match status" value="1"/>
</dbReference>
<evidence type="ECO:0000313" key="9">
    <source>
        <dbReference type="EMBL" id="HIT47511.1"/>
    </source>
</evidence>
<evidence type="ECO:0000313" key="10">
    <source>
        <dbReference type="Proteomes" id="UP000886881"/>
    </source>
</evidence>
<accession>A0A9D1GP73</accession>
<name>A0A9D1GP73_9BACT</name>
<dbReference type="InterPro" id="IPR000774">
    <property type="entry name" value="PPIase_FKBP_N"/>
</dbReference>
<keyword evidence="3 5" id="KW-0697">Rotamase</keyword>
<dbReference type="Proteomes" id="UP000886881">
    <property type="component" value="Unassembled WGS sequence"/>
</dbReference>
<proteinExistence type="inferred from homology"/>
<dbReference type="GO" id="GO:0003755">
    <property type="term" value="F:peptidyl-prolyl cis-trans isomerase activity"/>
    <property type="evidence" value="ECO:0007669"/>
    <property type="project" value="UniProtKB-UniRule"/>
</dbReference>
<feature type="domain" description="PPIase FKBP-type" evidence="8">
    <location>
        <begin position="166"/>
        <end position="251"/>
    </location>
</feature>
<comment type="caution">
    <text evidence="9">The sequence shown here is derived from an EMBL/GenBank/DDBJ whole genome shotgun (WGS) entry which is preliminary data.</text>
</comment>
<dbReference type="PANTHER" id="PTHR43811:SF57">
    <property type="entry name" value="FKBP-TYPE PEPTIDYL-PROLYL CIS-TRANS ISOMERASE FKPA-RELATED"/>
    <property type="match status" value="1"/>
</dbReference>
<dbReference type="InterPro" id="IPR046357">
    <property type="entry name" value="PPIase_dom_sf"/>
</dbReference>
<evidence type="ECO:0000256" key="1">
    <source>
        <dbReference type="ARBA" id="ARBA00000971"/>
    </source>
</evidence>
<dbReference type="InterPro" id="IPR036944">
    <property type="entry name" value="PPIase_FKBP_N_sf"/>
</dbReference>
<sequence length="261" mass="28187">MKKAIVFLSLLGLAVSACNNAAPAPENSDAAVAAESKSSDFIPSKAEVDSVSYLVGVNFGSFIKGYNFGDDLNYSQIVKGIKDFVAAEGDFRSPDFASQFKYDPQSMNNAFNSYLEKRQKYTIAVNKEEGEKFLAENASKDSVQVAESGLQYKIVAAGNDVKPGPKDTVWVRYKGTLLDGTVFDQTVEGADSVRLTLDRVIKGWQEGMQLVGEGGKIELYVPSDLGYGDRGAGSIAPGSTLIFDIELTRVGKVEEKSEESK</sequence>
<evidence type="ECO:0000256" key="3">
    <source>
        <dbReference type="ARBA" id="ARBA00023110"/>
    </source>
</evidence>
<dbReference type="InterPro" id="IPR001179">
    <property type="entry name" value="PPIase_FKBP_dom"/>
</dbReference>
<reference evidence="9" key="2">
    <citation type="journal article" date="2021" name="PeerJ">
        <title>Extensive microbial diversity within the chicken gut microbiome revealed by metagenomics and culture.</title>
        <authorList>
            <person name="Gilroy R."/>
            <person name="Ravi A."/>
            <person name="Getino M."/>
            <person name="Pursley I."/>
            <person name="Horton D.L."/>
            <person name="Alikhan N.F."/>
            <person name="Baker D."/>
            <person name="Gharbi K."/>
            <person name="Hall N."/>
            <person name="Watson M."/>
            <person name="Adriaenssens E.M."/>
            <person name="Foster-Nyarko E."/>
            <person name="Jarju S."/>
            <person name="Secka A."/>
            <person name="Antonio M."/>
            <person name="Oren A."/>
            <person name="Chaudhuri R.R."/>
            <person name="La Ragione R."/>
            <person name="Hildebrand F."/>
            <person name="Pallen M.J."/>
        </authorList>
    </citation>
    <scope>NUCLEOTIDE SEQUENCE</scope>
    <source>
        <strain evidence="9">ChiHecec2B26-709</strain>
    </source>
</reference>
<keyword evidence="7" id="KW-0732">Signal</keyword>
<dbReference type="PROSITE" id="PS51257">
    <property type="entry name" value="PROKAR_LIPOPROTEIN"/>
    <property type="match status" value="1"/>
</dbReference>
<evidence type="ECO:0000256" key="6">
    <source>
        <dbReference type="RuleBase" id="RU003915"/>
    </source>
</evidence>
<feature type="chain" id="PRO_5039016670" description="Peptidyl-prolyl cis-trans isomerase" evidence="7">
    <location>
        <begin position="22"/>
        <end position="261"/>
    </location>
</feature>
<dbReference type="EC" id="5.2.1.8" evidence="6"/>
<gene>
    <name evidence="9" type="ORF">IAC35_06610</name>
</gene>
<dbReference type="AlphaFoldDB" id="A0A9D1GP73"/>
<dbReference type="Gene3D" id="3.10.50.40">
    <property type="match status" value="1"/>
</dbReference>
<comment type="similarity">
    <text evidence="2 6">Belongs to the FKBP-type PPIase family.</text>
</comment>
<evidence type="ECO:0000256" key="7">
    <source>
        <dbReference type="SAM" id="SignalP"/>
    </source>
</evidence>
<dbReference type="EMBL" id="DVLC01000121">
    <property type="protein sequence ID" value="HIT47511.1"/>
    <property type="molecule type" value="Genomic_DNA"/>
</dbReference>
<dbReference type="SUPFAM" id="SSF54534">
    <property type="entry name" value="FKBP-like"/>
    <property type="match status" value="1"/>
</dbReference>
<dbReference type="Pfam" id="PF01346">
    <property type="entry name" value="FKBP_N"/>
    <property type="match status" value="1"/>
</dbReference>
<dbReference type="GO" id="GO:0006457">
    <property type="term" value="P:protein folding"/>
    <property type="evidence" value="ECO:0007669"/>
    <property type="project" value="InterPro"/>
</dbReference>
<evidence type="ECO:0000256" key="4">
    <source>
        <dbReference type="ARBA" id="ARBA00023235"/>
    </source>
</evidence>
<keyword evidence="4 5" id="KW-0413">Isomerase</keyword>
<comment type="catalytic activity">
    <reaction evidence="1 5 6">
        <text>[protein]-peptidylproline (omega=180) = [protein]-peptidylproline (omega=0)</text>
        <dbReference type="Rhea" id="RHEA:16237"/>
        <dbReference type="Rhea" id="RHEA-COMP:10747"/>
        <dbReference type="Rhea" id="RHEA-COMP:10748"/>
        <dbReference type="ChEBI" id="CHEBI:83833"/>
        <dbReference type="ChEBI" id="CHEBI:83834"/>
        <dbReference type="EC" id="5.2.1.8"/>
    </reaction>
</comment>
<dbReference type="PANTHER" id="PTHR43811">
    <property type="entry name" value="FKBP-TYPE PEPTIDYL-PROLYL CIS-TRANS ISOMERASE FKPA"/>
    <property type="match status" value="1"/>
</dbReference>
<evidence type="ECO:0000256" key="2">
    <source>
        <dbReference type="ARBA" id="ARBA00006577"/>
    </source>
</evidence>